<gene>
    <name evidence="1" type="ORF">SI7747_16018774</name>
    <name evidence="2" type="ORF">SI8410_16020223</name>
</gene>
<evidence type="ECO:0000313" key="1">
    <source>
        <dbReference type="EMBL" id="CAA2633244.1"/>
    </source>
</evidence>
<organism evidence="2 3">
    <name type="scientific">Spirodela intermedia</name>
    <name type="common">Intermediate duckweed</name>
    <dbReference type="NCBI Taxonomy" id="51605"/>
    <lineage>
        <taxon>Eukaryota</taxon>
        <taxon>Viridiplantae</taxon>
        <taxon>Streptophyta</taxon>
        <taxon>Embryophyta</taxon>
        <taxon>Tracheophyta</taxon>
        <taxon>Spermatophyta</taxon>
        <taxon>Magnoliopsida</taxon>
        <taxon>Liliopsida</taxon>
        <taxon>Araceae</taxon>
        <taxon>Lemnoideae</taxon>
        <taxon>Spirodela</taxon>
    </lineage>
</organism>
<evidence type="ECO:0000313" key="2">
    <source>
        <dbReference type="EMBL" id="CAA7409545.1"/>
    </source>
</evidence>
<dbReference type="EMBL" id="LR743603">
    <property type="protein sequence ID" value="CAA2633244.1"/>
    <property type="molecule type" value="Genomic_DNA"/>
</dbReference>
<sequence>MRKQALIYMTSNYFEKQEFREPILLVPQDHCQQPHHRR</sequence>
<protein>
    <submittedName>
        <fullName evidence="2">Uncharacterized protein</fullName>
    </submittedName>
</protein>
<dbReference type="EMBL" id="LR746279">
    <property type="protein sequence ID" value="CAA7409545.1"/>
    <property type="molecule type" value="Genomic_DNA"/>
</dbReference>
<accession>A0A7I8LJW1</accession>
<proteinExistence type="predicted"/>
<reference evidence="2" key="1">
    <citation type="submission" date="2020-02" db="EMBL/GenBank/DDBJ databases">
        <authorList>
            <person name="Scholz U."/>
            <person name="Mascher M."/>
            <person name="Fiebig A."/>
        </authorList>
    </citation>
    <scope>NUCLEOTIDE SEQUENCE</scope>
</reference>
<dbReference type="Proteomes" id="UP000663760">
    <property type="component" value="Chromosome 16"/>
</dbReference>
<name>A0A7I8LJW1_SPIIN</name>
<evidence type="ECO:0000313" key="3">
    <source>
        <dbReference type="Proteomes" id="UP000663760"/>
    </source>
</evidence>
<dbReference type="AlphaFoldDB" id="A0A7I8LJW1"/>
<keyword evidence="3" id="KW-1185">Reference proteome</keyword>